<sequence length="59" mass="6460">MASQIMSKRIGREDCFAVPRLLGELDDVIRENGVDLIGHGFEQVLQELLSSAAVAFSAR</sequence>
<dbReference type="EMBL" id="ABID01000018">
    <property type="protein sequence ID" value="EDQ03424.1"/>
    <property type="molecule type" value="Genomic_DNA"/>
</dbReference>
<reference evidence="1 2" key="1">
    <citation type="submission" date="2007-11" db="EMBL/GenBank/DDBJ databases">
        <authorList>
            <person name="Wagner-Dobler I."/>
            <person name="Ferriera S."/>
            <person name="Johnson J."/>
            <person name="Kravitz S."/>
            <person name="Beeson K."/>
            <person name="Sutton G."/>
            <person name="Rogers Y.-H."/>
            <person name="Friedman R."/>
            <person name="Frazier M."/>
            <person name="Venter J.C."/>
        </authorList>
    </citation>
    <scope>NUCLEOTIDE SEQUENCE [LARGE SCALE GENOMIC DNA]</scope>
    <source>
        <strain evidence="1 2">HEL-45</strain>
    </source>
</reference>
<gene>
    <name evidence="1" type="ORF">OIHEL45_16946</name>
</gene>
<accession>A0ABM9X1X3</accession>
<proteinExistence type="predicted"/>
<protein>
    <submittedName>
        <fullName evidence="1">Uncharacterized protein</fullName>
    </submittedName>
</protein>
<dbReference type="Proteomes" id="UP000003257">
    <property type="component" value="Unassembled WGS sequence"/>
</dbReference>
<evidence type="ECO:0000313" key="1">
    <source>
        <dbReference type="EMBL" id="EDQ03424.1"/>
    </source>
</evidence>
<keyword evidence="2" id="KW-1185">Reference proteome</keyword>
<name>A0ABM9X1X3_9RHOB</name>
<evidence type="ECO:0000313" key="2">
    <source>
        <dbReference type="Proteomes" id="UP000003257"/>
    </source>
</evidence>
<comment type="caution">
    <text evidence="1">The sequence shown here is derived from an EMBL/GenBank/DDBJ whole genome shotgun (WGS) entry which is preliminary data.</text>
</comment>
<organism evidence="1 2">
    <name type="scientific">Sulfitobacter indolifex HEL-45</name>
    <dbReference type="NCBI Taxonomy" id="391624"/>
    <lineage>
        <taxon>Bacteria</taxon>
        <taxon>Pseudomonadati</taxon>
        <taxon>Pseudomonadota</taxon>
        <taxon>Alphaproteobacteria</taxon>
        <taxon>Rhodobacterales</taxon>
        <taxon>Roseobacteraceae</taxon>
        <taxon>Sulfitobacter</taxon>
    </lineage>
</organism>